<dbReference type="InterPro" id="IPR050441">
    <property type="entry name" value="RBM"/>
</dbReference>
<dbReference type="Proteomes" id="UP001515500">
    <property type="component" value="Chromosome 14"/>
</dbReference>
<dbReference type="GO" id="GO:0003723">
    <property type="term" value="F:RNA binding"/>
    <property type="evidence" value="ECO:0007669"/>
    <property type="project" value="UniProtKB-UniRule"/>
</dbReference>
<dbReference type="RefSeq" id="XP_039139094.1">
    <property type="nucleotide sequence ID" value="XM_039283160.1"/>
</dbReference>
<protein>
    <submittedName>
        <fullName evidence="4 5">Serine/arginine-rich splicing factor SR45a-like</fullName>
    </submittedName>
</protein>
<evidence type="ECO:0000313" key="9">
    <source>
        <dbReference type="RefSeq" id="XP_039139099.1"/>
    </source>
</evidence>
<reference evidence="4 5" key="1">
    <citation type="submission" date="2025-04" db="UniProtKB">
        <authorList>
            <consortium name="RefSeq"/>
        </authorList>
    </citation>
    <scope>IDENTIFICATION</scope>
</reference>
<evidence type="ECO:0000313" key="8">
    <source>
        <dbReference type="RefSeq" id="XP_039139098.1"/>
    </source>
</evidence>
<dbReference type="RefSeq" id="XP_039139098.1">
    <property type="nucleotide sequence ID" value="XM_039283164.1"/>
</dbReference>
<dbReference type="PANTHER" id="PTHR48034">
    <property type="entry name" value="TRANSFORMER-2 SEX-DETERMINING PROTEIN-RELATED"/>
    <property type="match status" value="1"/>
</dbReference>
<evidence type="ECO:0000256" key="1">
    <source>
        <dbReference type="PROSITE-ProRule" id="PRU00176"/>
    </source>
</evidence>
<dbReference type="InterPro" id="IPR000504">
    <property type="entry name" value="RRM_dom"/>
</dbReference>
<feature type="domain" description="RRM" evidence="2">
    <location>
        <begin position="156"/>
        <end position="205"/>
    </location>
</feature>
<dbReference type="PROSITE" id="PS50102">
    <property type="entry name" value="RRM"/>
    <property type="match status" value="1"/>
</dbReference>
<evidence type="ECO:0000313" key="5">
    <source>
        <dbReference type="RefSeq" id="XP_039139095.1"/>
    </source>
</evidence>
<evidence type="ECO:0000259" key="2">
    <source>
        <dbReference type="PROSITE" id="PS50102"/>
    </source>
</evidence>
<dbReference type="AlphaFoldDB" id="A0AB40CK18"/>
<name>A0AB40CK18_DIOCR</name>
<dbReference type="InterPro" id="IPR012677">
    <property type="entry name" value="Nucleotide-bd_a/b_plait_sf"/>
</dbReference>
<dbReference type="Gene3D" id="3.30.70.330">
    <property type="match status" value="1"/>
</dbReference>
<dbReference type="GeneID" id="120276425"/>
<keyword evidence="3" id="KW-1185">Reference proteome</keyword>
<dbReference type="RefSeq" id="XP_039139095.1">
    <property type="nucleotide sequence ID" value="XM_039283161.1"/>
</dbReference>
<dbReference type="RefSeq" id="XP_039139097.1">
    <property type="nucleotide sequence ID" value="XM_039283163.1"/>
</dbReference>
<gene>
    <name evidence="4 5 6 7 8 9 10" type="primary">LOC120276425</name>
</gene>
<evidence type="ECO:0000313" key="6">
    <source>
        <dbReference type="RefSeq" id="XP_039139096.1"/>
    </source>
</evidence>
<accession>A0AB40CK18</accession>
<dbReference type="RefSeq" id="XP_039139096.1">
    <property type="nucleotide sequence ID" value="XM_039283162.1"/>
</dbReference>
<evidence type="ECO:0000313" key="4">
    <source>
        <dbReference type="RefSeq" id="XP_039139094.1"/>
    </source>
</evidence>
<dbReference type="SUPFAM" id="SSF54928">
    <property type="entry name" value="RNA-binding domain, RBD"/>
    <property type="match status" value="1"/>
</dbReference>
<dbReference type="RefSeq" id="XP_039139099.1">
    <property type="nucleotide sequence ID" value="XM_039283165.1"/>
</dbReference>
<keyword evidence="1" id="KW-0694">RNA-binding</keyword>
<dbReference type="InterPro" id="IPR035979">
    <property type="entry name" value="RBD_domain_sf"/>
</dbReference>
<dbReference type="RefSeq" id="XP_039139100.1">
    <property type="nucleotide sequence ID" value="XM_039283166.1"/>
</dbReference>
<evidence type="ECO:0000313" key="3">
    <source>
        <dbReference type="Proteomes" id="UP001515500"/>
    </source>
</evidence>
<organism evidence="3 6">
    <name type="scientific">Dioscorea cayennensis subsp. rotundata</name>
    <name type="common">White Guinea yam</name>
    <name type="synonym">Dioscorea rotundata</name>
    <dbReference type="NCBI Taxonomy" id="55577"/>
    <lineage>
        <taxon>Eukaryota</taxon>
        <taxon>Viridiplantae</taxon>
        <taxon>Streptophyta</taxon>
        <taxon>Embryophyta</taxon>
        <taxon>Tracheophyta</taxon>
        <taxon>Spermatophyta</taxon>
        <taxon>Magnoliopsida</taxon>
        <taxon>Liliopsida</taxon>
        <taxon>Dioscoreales</taxon>
        <taxon>Dioscoreaceae</taxon>
        <taxon>Dioscorea</taxon>
    </lineage>
</organism>
<sequence>MVESPVRHLTFAATPKASLMGVGFDIDGTLMVSVIDFPAMYHTMLLSAPATPPAALTSSTTLRLGLSLSSSAHMRLSPISSVKASITSKSLLWTFVDFWIQRRLVKGVKLDEMANLFPIYASRFPSPYGDATSGSRSLSRSCSRSPDFSDVENPENNLYVRGLSSHVTKDELEKYFATEGKVIDVCLVVDPWLRESLGFGFVTME</sequence>
<dbReference type="Pfam" id="PF00076">
    <property type="entry name" value="RRM_1"/>
    <property type="match status" value="1"/>
</dbReference>
<proteinExistence type="predicted"/>
<evidence type="ECO:0000313" key="7">
    <source>
        <dbReference type="RefSeq" id="XP_039139097.1"/>
    </source>
</evidence>
<evidence type="ECO:0000313" key="10">
    <source>
        <dbReference type="RefSeq" id="XP_039139100.1"/>
    </source>
</evidence>